<dbReference type="Gene3D" id="2.40.340.10">
    <property type="entry name" value="MoeA, C-terminal, domain IV"/>
    <property type="match status" value="1"/>
</dbReference>
<organism evidence="11">
    <name type="scientific">uncultured Poseidoniia archaeon</name>
    <dbReference type="NCBI Taxonomy" id="1697135"/>
    <lineage>
        <taxon>Archaea</taxon>
        <taxon>Methanobacteriati</taxon>
        <taxon>Thermoplasmatota</taxon>
        <taxon>Candidatus Poseidoniia</taxon>
        <taxon>environmental samples</taxon>
    </lineage>
</organism>
<dbReference type="CDD" id="cd00887">
    <property type="entry name" value="MoeA"/>
    <property type="match status" value="1"/>
</dbReference>
<evidence type="ECO:0000256" key="2">
    <source>
        <dbReference type="ARBA" id="ARBA00005046"/>
    </source>
</evidence>
<dbReference type="EMBL" id="KP211794">
    <property type="protein sequence ID" value="ANV78709.1"/>
    <property type="molecule type" value="Genomic_DNA"/>
</dbReference>
<dbReference type="EC" id="2.10.1.1" evidence="3"/>
<dbReference type="GO" id="GO:0005829">
    <property type="term" value="C:cytosol"/>
    <property type="evidence" value="ECO:0007669"/>
    <property type="project" value="TreeGrafter"/>
</dbReference>
<dbReference type="FunFam" id="3.40.980.10:FF:000004">
    <property type="entry name" value="Molybdopterin molybdenumtransferase"/>
    <property type="match status" value="1"/>
</dbReference>
<comment type="pathway">
    <text evidence="2">Cofactor biosynthesis; molybdopterin biosynthesis.</text>
</comment>
<dbReference type="SMART" id="SM00852">
    <property type="entry name" value="MoCF_biosynth"/>
    <property type="match status" value="1"/>
</dbReference>
<dbReference type="InterPro" id="IPR036135">
    <property type="entry name" value="MoeA_linker/N_sf"/>
</dbReference>
<dbReference type="SUPFAM" id="SSF53218">
    <property type="entry name" value="Molybdenum cofactor biosynthesis proteins"/>
    <property type="match status" value="1"/>
</dbReference>
<keyword evidence="8" id="KW-0501">Molybdenum cofactor biosynthesis</keyword>
<reference evidence="11" key="2">
    <citation type="journal article" date="2015" name="ISME J.">
        <title>A new class of marine Euryarchaeota group II from the Mediterranean deep chlorophyll maximum.</title>
        <authorList>
            <person name="Martin-Cuadrado A.B."/>
            <person name="Garcia-Heredia I."/>
            <person name="Molto A.G."/>
            <person name="Lopez-Ubeda R."/>
            <person name="Kimes N."/>
            <person name="Lopez-Garcia P."/>
            <person name="Moreira D."/>
            <person name="Rodriguez-Valera F."/>
        </authorList>
    </citation>
    <scope>NUCLEOTIDE SEQUENCE</scope>
</reference>
<reference evidence="11" key="1">
    <citation type="submission" date="2014-11" db="EMBL/GenBank/DDBJ databases">
        <authorList>
            <person name="Zhu J."/>
            <person name="Qi W."/>
            <person name="Song R."/>
        </authorList>
    </citation>
    <scope>NUCLEOTIDE SEQUENCE</scope>
</reference>
<dbReference type="InterPro" id="IPR005110">
    <property type="entry name" value="MoeA_linker/N"/>
</dbReference>
<evidence type="ECO:0000256" key="1">
    <source>
        <dbReference type="ARBA" id="ARBA00001946"/>
    </source>
</evidence>
<dbReference type="GO" id="GO:0046872">
    <property type="term" value="F:metal ion binding"/>
    <property type="evidence" value="ECO:0007669"/>
    <property type="project" value="UniProtKB-KW"/>
</dbReference>
<name>A0A1B1T8U8_9ARCH</name>
<sequence length="401" mass="43779">MEGVTIEEAIKISCKFPLKKKTEIVSLDDSIHRILANDIVSKVNDPRFDNSSMDGWAVKSDDCKNYGTKLEIIGTNKTGNHKSHSIQSGQACRIMTGAPMPKGADAIVIIEDSDIRENTVIINGPARTEYVRKCGENVSKGDKSLVAGTMLNSAEISLSATIGYDELEVIKKPKIAIISNGDELVKPGNTLLDGQIYESNSFGLAALVKKIGCEPIRFEIVQDSIEGLRNVLNQASKTCDAILTSGGVSMGKWDLVRKIMEEEGEIKFWKIKMRPGGPPLFGKWKETPLFGLPGNPVSSHVVFTMIVFPWVSFSLGFNREKGPKLAEKVNVILKNPLKGAPDKVCLRRIKITNENGILKATTNTHQGSGNINSMVVHNGLSLLPPNKDGKSGEIIEALWLR</sequence>
<dbReference type="InterPro" id="IPR036425">
    <property type="entry name" value="MoaB/Mog-like_dom_sf"/>
</dbReference>
<evidence type="ECO:0000256" key="7">
    <source>
        <dbReference type="ARBA" id="ARBA00022842"/>
    </source>
</evidence>
<dbReference type="InterPro" id="IPR001453">
    <property type="entry name" value="MoaB/Mog_dom"/>
</dbReference>
<dbReference type="Gene3D" id="3.40.980.10">
    <property type="entry name" value="MoaB/Mog-like domain"/>
    <property type="match status" value="1"/>
</dbReference>
<keyword evidence="4" id="KW-0500">Molybdenum</keyword>
<protein>
    <recommendedName>
        <fullName evidence="3">molybdopterin molybdotransferase</fullName>
        <ecNumber evidence="3">2.10.1.1</ecNumber>
    </recommendedName>
</protein>
<dbReference type="NCBIfam" id="NF045515">
    <property type="entry name" value="Glp_gephyrin"/>
    <property type="match status" value="1"/>
</dbReference>
<dbReference type="InterPro" id="IPR038987">
    <property type="entry name" value="MoeA-like"/>
</dbReference>
<evidence type="ECO:0000313" key="11">
    <source>
        <dbReference type="EMBL" id="ANV78709.1"/>
    </source>
</evidence>
<dbReference type="NCBIfam" id="TIGR00177">
    <property type="entry name" value="molyb_syn"/>
    <property type="match status" value="1"/>
</dbReference>
<comment type="catalytic activity">
    <reaction evidence="9">
        <text>adenylyl-molybdopterin + molybdate = Mo-molybdopterin + AMP + H(+)</text>
        <dbReference type="Rhea" id="RHEA:35047"/>
        <dbReference type="ChEBI" id="CHEBI:15378"/>
        <dbReference type="ChEBI" id="CHEBI:36264"/>
        <dbReference type="ChEBI" id="CHEBI:62727"/>
        <dbReference type="ChEBI" id="CHEBI:71302"/>
        <dbReference type="ChEBI" id="CHEBI:456215"/>
        <dbReference type="EC" id="2.10.1.1"/>
    </reaction>
</comment>
<feature type="domain" description="MoaB/Mog" evidence="10">
    <location>
        <begin position="176"/>
        <end position="314"/>
    </location>
</feature>
<dbReference type="Pfam" id="PF03453">
    <property type="entry name" value="MoeA_N"/>
    <property type="match status" value="1"/>
</dbReference>
<dbReference type="SUPFAM" id="SSF63882">
    <property type="entry name" value="MoeA N-terminal region -like"/>
    <property type="match status" value="1"/>
</dbReference>
<evidence type="ECO:0000256" key="3">
    <source>
        <dbReference type="ARBA" id="ARBA00013269"/>
    </source>
</evidence>
<proteinExistence type="predicted"/>
<dbReference type="GO" id="GO:0061599">
    <property type="term" value="F:molybdopterin molybdotransferase activity"/>
    <property type="evidence" value="ECO:0007669"/>
    <property type="project" value="UniProtKB-EC"/>
</dbReference>
<dbReference type="PANTHER" id="PTHR10192">
    <property type="entry name" value="MOLYBDOPTERIN BIOSYNTHESIS PROTEIN"/>
    <property type="match status" value="1"/>
</dbReference>
<evidence type="ECO:0000259" key="10">
    <source>
        <dbReference type="SMART" id="SM00852"/>
    </source>
</evidence>
<evidence type="ECO:0000256" key="6">
    <source>
        <dbReference type="ARBA" id="ARBA00022723"/>
    </source>
</evidence>
<evidence type="ECO:0000256" key="4">
    <source>
        <dbReference type="ARBA" id="ARBA00022505"/>
    </source>
</evidence>
<comment type="cofactor">
    <cofactor evidence="1">
        <name>Mg(2+)</name>
        <dbReference type="ChEBI" id="CHEBI:18420"/>
    </cofactor>
</comment>
<dbReference type="Gene3D" id="2.170.190.11">
    <property type="entry name" value="Molybdopterin biosynthesis moea protein, domain 3"/>
    <property type="match status" value="1"/>
</dbReference>
<dbReference type="Gene3D" id="3.90.105.10">
    <property type="entry name" value="Molybdopterin biosynthesis moea protein, domain 2"/>
    <property type="match status" value="1"/>
</dbReference>
<dbReference type="UniPathway" id="UPA00344"/>
<dbReference type="Pfam" id="PF00994">
    <property type="entry name" value="MoCF_biosynth"/>
    <property type="match status" value="1"/>
</dbReference>
<evidence type="ECO:0000256" key="8">
    <source>
        <dbReference type="ARBA" id="ARBA00023150"/>
    </source>
</evidence>
<dbReference type="Pfam" id="PF03454">
    <property type="entry name" value="MoeA_C"/>
    <property type="match status" value="1"/>
</dbReference>
<keyword evidence="7" id="KW-0460">Magnesium</keyword>
<dbReference type="AlphaFoldDB" id="A0A1B1T8U8"/>
<evidence type="ECO:0000256" key="9">
    <source>
        <dbReference type="ARBA" id="ARBA00047317"/>
    </source>
</evidence>
<dbReference type="GO" id="GO:0006777">
    <property type="term" value="P:Mo-molybdopterin cofactor biosynthetic process"/>
    <property type="evidence" value="ECO:0007669"/>
    <property type="project" value="UniProtKB-KW"/>
</dbReference>
<dbReference type="PANTHER" id="PTHR10192:SF5">
    <property type="entry name" value="GEPHYRIN"/>
    <property type="match status" value="1"/>
</dbReference>
<dbReference type="SUPFAM" id="SSF63867">
    <property type="entry name" value="MoeA C-terminal domain-like"/>
    <property type="match status" value="1"/>
</dbReference>
<dbReference type="InterPro" id="IPR005111">
    <property type="entry name" value="MoeA_C_domain_IV"/>
</dbReference>
<accession>A0A1B1T8U8</accession>
<dbReference type="InterPro" id="IPR036688">
    <property type="entry name" value="MoeA_C_domain_IV_sf"/>
</dbReference>
<keyword evidence="6" id="KW-0479">Metal-binding</keyword>
<evidence type="ECO:0000256" key="5">
    <source>
        <dbReference type="ARBA" id="ARBA00022679"/>
    </source>
</evidence>
<keyword evidence="5" id="KW-0808">Transferase</keyword>